<name>L7JUV4_TRAHO</name>
<accession>L7JUV4</accession>
<dbReference type="EMBL" id="JH993979">
    <property type="protein sequence ID" value="ELQ75248.1"/>
    <property type="molecule type" value="Genomic_DNA"/>
</dbReference>
<dbReference type="InParanoid" id="L7JUV4"/>
<reference evidence="1 2" key="1">
    <citation type="journal article" date="2012" name="PLoS Pathog.">
        <title>The genome of the obligate intracellular parasite Trachipleistophora hominis: new insights into microsporidian genome dynamics and reductive evolution.</title>
        <authorList>
            <person name="Heinz E."/>
            <person name="Williams T.A."/>
            <person name="Nakjang S."/>
            <person name="Noel C.J."/>
            <person name="Swan D.C."/>
            <person name="Goldberg A.V."/>
            <person name="Harris S.R."/>
            <person name="Weinmaier T."/>
            <person name="Markert S."/>
            <person name="Becher D."/>
            <person name="Bernhardt J."/>
            <person name="Dagan T."/>
            <person name="Hacker C."/>
            <person name="Lucocq J.M."/>
            <person name="Schweder T."/>
            <person name="Rattei T."/>
            <person name="Hall N."/>
            <person name="Hirt R.P."/>
            <person name="Embley T.M."/>
        </authorList>
    </citation>
    <scope>NUCLEOTIDE SEQUENCE [LARGE SCALE GENOMIC DNA]</scope>
</reference>
<keyword evidence="2" id="KW-1185">Reference proteome</keyword>
<dbReference type="VEuPathDB" id="MicrosporidiaDB:THOM_1811"/>
<organism evidence="1 2">
    <name type="scientific">Trachipleistophora hominis</name>
    <name type="common">Microsporidian parasite</name>
    <dbReference type="NCBI Taxonomy" id="72359"/>
    <lineage>
        <taxon>Eukaryota</taxon>
        <taxon>Fungi</taxon>
        <taxon>Fungi incertae sedis</taxon>
        <taxon>Microsporidia</taxon>
        <taxon>Pleistophoridae</taxon>
        <taxon>Trachipleistophora</taxon>
    </lineage>
</organism>
<protein>
    <submittedName>
        <fullName evidence="1">Uncharacterized protein</fullName>
    </submittedName>
</protein>
<gene>
    <name evidence="1" type="ORF">THOM_1811</name>
</gene>
<dbReference type="HOGENOM" id="CLU_2456348_0_0_1"/>
<proteinExistence type="predicted"/>
<evidence type="ECO:0000313" key="1">
    <source>
        <dbReference type="EMBL" id="ELQ75248.1"/>
    </source>
</evidence>
<dbReference type="AlphaFoldDB" id="L7JUV4"/>
<evidence type="ECO:0000313" key="2">
    <source>
        <dbReference type="Proteomes" id="UP000011185"/>
    </source>
</evidence>
<sequence>MGNAKQISVYDMVLKEYKKVSSAENSLLVTNANGTLVSVKIDGMLKIMKNLVDMGNIYNIDSVQSICFKNDNFIFIGTEGGLVKKYSMN</sequence>
<dbReference type="Proteomes" id="UP000011185">
    <property type="component" value="Unassembled WGS sequence"/>
</dbReference>